<dbReference type="Proteomes" id="UP000346198">
    <property type="component" value="Unassembled WGS sequence"/>
</dbReference>
<dbReference type="AlphaFoldDB" id="A0A6C2UMF7"/>
<feature type="transmembrane region" description="Helical" evidence="2">
    <location>
        <begin position="51"/>
        <end position="75"/>
    </location>
</feature>
<evidence type="ECO:0000256" key="2">
    <source>
        <dbReference type="SAM" id="Phobius"/>
    </source>
</evidence>
<name>A0A6C2UMF7_9BACT</name>
<feature type="region of interest" description="Disordered" evidence="1">
    <location>
        <begin position="84"/>
        <end position="107"/>
    </location>
</feature>
<sequence length="107" mass="12196">MHSSRGKVPTFTMRPHPVVSACLIIILIVGLLLAMSFFSQEDGTGTFKQRGILTLIVTAILSICLTILATAKLWFTHLWKKNSTHARHKQHTKHHPAVQNREFREKR</sequence>
<keyword evidence="2" id="KW-0472">Membrane</keyword>
<keyword evidence="2" id="KW-1133">Transmembrane helix</keyword>
<dbReference type="RefSeq" id="WP_136062588.1">
    <property type="nucleotide sequence ID" value="NZ_CAAHFH010000002.1"/>
</dbReference>
<gene>
    <name evidence="3" type="ORF">SCARR_03173</name>
</gene>
<keyword evidence="4" id="KW-1185">Reference proteome</keyword>
<keyword evidence="2" id="KW-0812">Transmembrane</keyword>
<proteinExistence type="predicted"/>
<protein>
    <submittedName>
        <fullName evidence="3">Uncharacterized protein</fullName>
    </submittedName>
</protein>
<organism evidence="3 4">
    <name type="scientific">Pontiella sulfatireligans</name>
    <dbReference type="NCBI Taxonomy" id="2750658"/>
    <lineage>
        <taxon>Bacteria</taxon>
        <taxon>Pseudomonadati</taxon>
        <taxon>Kiritimatiellota</taxon>
        <taxon>Kiritimatiellia</taxon>
        <taxon>Kiritimatiellales</taxon>
        <taxon>Pontiellaceae</taxon>
        <taxon>Pontiella</taxon>
    </lineage>
</organism>
<evidence type="ECO:0000313" key="3">
    <source>
        <dbReference type="EMBL" id="VGO21103.1"/>
    </source>
</evidence>
<accession>A0A6C2UMF7</accession>
<dbReference type="EMBL" id="CAAHFH010000002">
    <property type="protein sequence ID" value="VGO21103.1"/>
    <property type="molecule type" value="Genomic_DNA"/>
</dbReference>
<feature type="transmembrane region" description="Helical" evidence="2">
    <location>
        <begin position="21"/>
        <end position="39"/>
    </location>
</feature>
<feature type="compositionally biased region" description="Basic residues" evidence="1">
    <location>
        <begin position="84"/>
        <end position="96"/>
    </location>
</feature>
<reference evidence="3 4" key="1">
    <citation type="submission" date="2019-04" db="EMBL/GenBank/DDBJ databases">
        <authorList>
            <person name="Van Vliet M D."/>
        </authorList>
    </citation>
    <scope>NUCLEOTIDE SEQUENCE [LARGE SCALE GENOMIC DNA]</scope>
    <source>
        <strain evidence="3 4">F21</strain>
    </source>
</reference>
<evidence type="ECO:0000313" key="4">
    <source>
        <dbReference type="Proteomes" id="UP000346198"/>
    </source>
</evidence>
<evidence type="ECO:0000256" key="1">
    <source>
        <dbReference type="SAM" id="MobiDB-lite"/>
    </source>
</evidence>